<name>A0A3P6DVD5_BRAOL</name>
<reference evidence="1" key="1">
    <citation type="submission" date="2018-11" db="EMBL/GenBank/DDBJ databases">
        <authorList>
            <consortium name="Genoscope - CEA"/>
            <person name="William W."/>
        </authorList>
    </citation>
    <scope>NUCLEOTIDE SEQUENCE</scope>
</reference>
<dbReference type="Gene3D" id="6.10.250.1310">
    <property type="match status" value="2"/>
</dbReference>
<dbReference type="AlphaFoldDB" id="A0A3P6DVD5"/>
<evidence type="ECO:0000313" key="1">
    <source>
        <dbReference type="EMBL" id="VDD30798.1"/>
    </source>
</evidence>
<protein>
    <submittedName>
        <fullName evidence="1">Uncharacterized protein</fullName>
    </submittedName>
</protein>
<proteinExistence type="predicted"/>
<accession>A0A3P6DVD5</accession>
<sequence>MLQRQSDIRKNYVEAKSLLKAEFQRRSAELNEQFKRKHDDVEAEYTAKNSDHTSSLRMFSNLQLELDKSQRQSEIEKNYEEENSLLTAELKRRRAELYEEFKTKHDDIEAEYTSSFPSSAHCPMPQPR</sequence>
<organism evidence="1">
    <name type="scientific">Brassica oleracea</name>
    <name type="common">Wild cabbage</name>
    <dbReference type="NCBI Taxonomy" id="3712"/>
    <lineage>
        <taxon>Eukaryota</taxon>
        <taxon>Viridiplantae</taxon>
        <taxon>Streptophyta</taxon>
        <taxon>Embryophyta</taxon>
        <taxon>Tracheophyta</taxon>
        <taxon>Spermatophyta</taxon>
        <taxon>Magnoliopsida</taxon>
        <taxon>eudicotyledons</taxon>
        <taxon>Gunneridae</taxon>
        <taxon>Pentapetalae</taxon>
        <taxon>rosids</taxon>
        <taxon>malvids</taxon>
        <taxon>Brassicales</taxon>
        <taxon>Brassicaceae</taxon>
        <taxon>Brassiceae</taxon>
        <taxon>Brassica</taxon>
    </lineage>
</organism>
<dbReference type="EMBL" id="LR031875">
    <property type="protein sequence ID" value="VDD30798.1"/>
    <property type="molecule type" value="Genomic_DNA"/>
</dbReference>
<gene>
    <name evidence="1" type="ORF">BOLC9T56121H</name>
</gene>